<dbReference type="EMBL" id="CM045764">
    <property type="protein sequence ID" value="KAI8008146.1"/>
    <property type="molecule type" value="Genomic_DNA"/>
</dbReference>
<sequence>MGSRHETSKDLVLTWSELALRVASLLQQRVALSMENNKLKQQVARLQQEKLIVDGHYQSLRKEVERLKLCLAYSSNSGVGTKFRSSSTSDGSSLDALWQMLDMGKLHLN</sequence>
<reference evidence="1 2" key="1">
    <citation type="journal article" date="2022" name="Plant J.">
        <title>Chromosome-level genome of Camellia lanceoleosa provides a valuable resource for understanding genome evolution and self-incompatibility.</title>
        <authorList>
            <person name="Gong W."/>
            <person name="Xiao S."/>
            <person name="Wang L."/>
            <person name="Liao Z."/>
            <person name="Chang Y."/>
            <person name="Mo W."/>
            <person name="Hu G."/>
            <person name="Li W."/>
            <person name="Zhao G."/>
            <person name="Zhu H."/>
            <person name="Hu X."/>
            <person name="Ji K."/>
            <person name="Xiang X."/>
            <person name="Song Q."/>
            <person name="Yuan D."/>
            <person name="Jin S."/>
            <person name="Zhang L."/>
        </authorList>
    </citation>
    <scope>NUCLEOTIDE SEQUENCE [LARGE SCALE GENOMIC DNA]</scope>
    <source>
        <strain evidence="1">SQ_2022a</strain>
    </source>
</reference>
<comment type="caution">
    <text evidence="1">The sequence shown here is derived from an EMBL/GenBank/DDBJ whole genome shotgun (WGS) entry which is preliminary data.</text>
</comment>
<keyword evidence="2" id="KW-1185">Reference proteome</keyword>
<gene>
    <name evidence="1" type="ORF">LOK49_LG07G01545</name>
</gene>
<protein>
    <submittedName>
        <fullName evidence="1">Basic leucine zipper 6</fullName>
    </submittedName>
</protein>
<name>A0ACC0H534_9ERIC</name>
<accession>A0ACC0H534</accession>
<evidence type="ECO:0000313" key="2">
    <source>
        <dbReference type="Proteomes" id="UP001060215"/>
    </source>
</evidence>
<evidence type="ECO:0000313" key="1">
    <source>
        <dbReference type="EMBL" id="KAI8008146.1"/>
    </source>
</evidence>
<organism evidence="1 2">
    <name type="scientific">Camellia lanceoleosa</name>
    <dbReference type="NCBI Taxonomy" id="1840588"/>
    <lineage>
        <taxon>Eukaryota</taxon>
        <taxon>Viridiplantae</taxon>
        <taxon>Streptophyta</taxon>
        <taxon>Embryophyta</taxon>
        <taxon>Tracheophyta</taxon>
        <taxon>Spermatophyta</taxon>
        <taxon>Magnoliopsida</taxon>
        <taxon>eudicotyledons</taxon>
        <taxon>Gunneridae</taxon>
        <taxon>Pentapetalae</taxon>
        <taxon>asterids</taxon>
        <taxon>Ericales</taxon>
        <taxon>Theaceae</taxon>
        <taxon>Camellia</taxon>
    </lineage>
</organism>
<dbReference type="Proteomes" id="UP001060215">
    <property type="component" value="Chromosome 7"/>
</dbReference>
<proteinExistence type="predicted"/>